<dbReference type="Proteomes" id="UP001183615">
    <property type="component" value="Unassembled WGS sequence"/>
</dbReference>
<dbReference type="Pfam" id="PF04328">
    <property type="entry name" value="Sel_put"/>
    <property type="match status" value="1"/>
</dbReference>
<dbReference type="EMBL" id="JAVREV010000005">
    <property type="protein sequence ID" value="MDT0443328.1"/>
    <property type="molecule type" value="Genomic_DNA"/>
</dbReference>
<feature type="region of interest" description="Disordered" evidence="1">
    <location>
        <begin position="44"/>
        <end position="71"/>
    </location>
</feature>
<evidence type="ECO:0000313" key="2">
    <source>
        <dbReference type="EMBL" id="MDT0443328.1"/>
    </source>
</evidence>
<proteinExistence type="predicted"/>
<comment type="caution">
    <text evidence="2">The sequence shown here is derived from an EMBL/GenBank/DDBJ whole genome shotgun (WGS) entry which is preliminary data.</text>
</comment>
<accession>A0ABU2S3F5</accession>
<feature type="compositionally biased region" description="Basic and acidic residues" evidence="1">
    <location>
        <begin position="44"/>
        <end position="64"/>
    </location>
</feature>
<reference evidence="3" key="1">
    <citation type="submission" date="2023-07" db="EMBL/GenBank/DDBJ databases">
        <title>30 novel species of actinomycetes from the DSMZ collection.</title>
        <authorList>
            <person name="Nouioui I."/>
        </authorList>
    </citation>
    <scope>NUCLEOTIDE SEQUENCE [LARGE SCALE GENOMIC DNA]</scope>
    <source>
        <strain evidence="3">DSM 41886</strain>
    </source>
</reference>
<dbReference type="RefSeq" id="WP_311617677.1">
    <property type="nucleotide sequence ID" value="NZ_JAVREV010000005.1"/>
</dbReference>
<keyword evidence="3" id="KW-1185">Reference proteome</keyword>
<dbReference type="InterPro" id="IPR007423">
    <property type="entry name" value="Sel_put"/>
</dbReference>
<evidence type="ECO:0000256" key="1">
    <source>
        <dbReference type="SAM" id="MobiDB-lite"/>
    </source>
</evidence>
<evidence type="ECO:0000313" key="3">
    <source>
        <dbReference type="Proteomes" id="UP001183615"/>
    </source>
</evidence>
<sequence>MSRLVTAPRRAAAWVRWYVAEFTGETAYERHVAWLARHDPGAPVPTRREFERRRTDARYADPRNGHHRGCC</sequence>
<name>A0ABU2S3F5_9ACTN</name>
<gene>
    <name evidence="2" type="ORF">RM779_12070</name>
</gene>
<organism evidence="2 3">
    <name type="scientific">Streptomyces johnsoniae</name>
    <dbReference type="NCBI Taxonomy" id="3075532"/>
    <lineage>
        <taxon>Bacteria</taxon>
        <taxon>Bacillati</taxon>
        <taxon>Actinomycetota</taxon>
        <taxon>Actinomycetes</taxon>
        <taxon>Kitasatosporales</taxon>
        <taxon>Streptomycetaceae</taxon>
        <taxon>Streptomyces</taxon>
    </lineage>
</organism>
<protein>
    <submittedName>
        <fullName evidence="2">CstA-like transporter-associated (Seleno)protein</fullName>
    </submittedName>
</protein>